<comment type="caution">
    <text evidence="1">The sequence shown here is derived from an EMBL/GenBank/DDBJ whole genome shotgun (WGS) entry which is preliminary data.</text>
</comment>
<evidence type="ECO:0000313" key="1">
    <source>
        <dbReference type="EMBL" id="KAJ8751872.1"/>
    </source>
</evidence>
<gene>
    <name evidence="1" type="ORF">K2173_026073</name>
</gene>
<sequence length="392" mass="44622">MEDTPMLAFVGALKRASKELQINPIFTTTHRYQPSMDTFLELDTQAQALLPSNPKRSNLFKQFCELKSLLRKLRKLQGHSLSTLLQRYITSYKIYQIAFLIEAETQAYIDNEFMQKLVETLQHVSYEEEKVIILKEVEKRLLRGFDRDFQELVLKAKLFYILESLVCDSTRSKSIREHGATVIVALVRFNRDVFVGLVLMGPIVQALLSMDSCCSIKVLSSLVRLIRIPLIDQIELDGQIPRIISLLSEEDLPIKVATMECICEIAYHGRKEVIEAILEQGLIKKLVELQRSIHGDNLIDIHECNGSENIVDIDGGLQWDTDFNMKGQKTVENPPFASCVAKFSVQVEVGEGLSQKERTNLKLEIMRRIKECNVSEAEFATITAEVLWGSSP</sequence>
<dbReference type="InterPro" id="IPR011989">
    <property type="entry name" value="ARM-like"/>
</dbReference>
<reference evidence="1 2" key="1">
    <citation type="submission" date="2021-09" db="EMBL/GenBank/DDBJ databases">
        <title>Genomic insights and catalytic innovation underlie evolution of tropane alkaloids biosynthesis.</title>
        <authorList>
            <person name="Wang Y.-J."/>
            <person name="Tian T."/>
            <person name="Huang J.-P."/>
            <person name="Huang S.-X."/>
        </authorList>
    </citation>
    <scope>NUCLEOTIDE SEQUENCE [LARGE SCALE GENOMIC DNA]</scope>
    <source>
        <strain evidence="1">KIB-2018</strain>
        <tissue evidence="1">Leaf</tissue>
    </source>
</reference>
<dbReference type="InterPro" id="IPR016024">
    <property type="entry name" value="ARM-type_fold"/>
</dbReference>
<organism evidence="1 2">
    <name type="scientific">Erythroxylum novogranatense</name>
    <dbReference type="NCBI Taxonomy" id="1862640"/>
    <lineage>
        <taxon>Eukaryota</taxon>
        <taxon>Viridiplantae</taxon>
        <taxon>Streptophyta</taxon>
        <taxon>Embryophyta</taxon>
        <taxon>Tracheophyta</taxon>
        <taxon>Spermatophyta</taxon>
        <taxon>Magnoliopsida</taxon>
        <taxon>eudicotyledons</taxon>
        <taxon>Gunneridae</taxon>
        <taxon>Pentapetalae</taxon>
        <taxon>rosids</taxon>
        <taxon>fabids</taxon>
        <taxon>Malpighiales</taxon>
        <taxon>Erythroxylaceae</taxon>
        <taxon>Erythroxylum</taxon>
    </lineage>
</organism>
<proteinExistence type="predicted"/>
<keyword evidence="2" id="KW-1185">Reference proteome</keyword>
<dbReference type="Gene3D" id="1.25.10.10">
    <property type="entry name" value="Leucine-rich Repeat Variant"/>
    <property type="match status" value="1"/>
</dbReference>
<dbReference type="SUPFAM" id="SSF48371">
    <property type="entry name" value="ARM repeat"/>
    <property type="match status" value="1"/>
</dbReference>
<name>A0AAV8SI38_9ROSI</name>
<dbReference type="PANTHER" id="PTHR35834:SF3">
    <property type="entry name" value="ARM REPEAT SUPERFAMILY PROTEIN"/>
    <property type="match status" value="1"/>
</dbReference>
<dbReference type="EMBL" id="JAIWQS010000011">
    <property type="protein sequence ID" value="KAJ8751872.1"/>
    <property type="molecule type" value="Genomic_DNA"/>
</dbReference>
<dbReference type="Proteomes" id="UP001159364">
    <property type="component" value="Linkage Group LG11"/>
</dbReference>
<dbReference type="AlphaFoldDB" id="A0AAV8SI38"/>
<protein>
    <submittedName>
        <fullName evidence="1">Uncharacterized protein</fullName>
    </submittedName>
</protein>
<dbReference type="PANTHER" id="PTHR35834">
    <property type="entry name" value="ARMADILLO-TYPE FOLD PROTEIN-RELATED"/>
    <property type="match status" value="1"/>
</dbReference>
<accession>A0AAV8SI38</accession>
<evidence type="ECO:0000313" key="2">
    <source>
        <dbReference type="Proteomes" id="UP001159364"/>
    </source>
</evidence>